<keyword evidence="1" id="KW-0489">Methyltransferase</keyword>
<accession>A0ACD5IMF2</accession>
<evidence type="ECO:0000313" key="2">
    <source>
        <dbReference type="Proteomes" id="UP001196097"/>
    </source>
</evidence>
<keyword evidence="1" id="KW-0808">Transferase</keyword>
<organism evidence="1 2">
    <name type="scientific">Acidithiobacillus ferruginosus</name>
    <dbReference type="NCBI Taxonomy" id="3063951"/>
    <lineage>
        <taxon>Bacteria</taxon>
        <taxon>Pseudomonadati</taxon>
        <taxon>Pseudomonadota</taxon>
        <taxon>Acidithiobacillia</taxon>
        <taxon>Acidithiobacillales</taxon>
        <taxon>Acidithiobacillaceae</taxon>
        <taxon>Acidithiobacillus</taxon>
    </lineage>
</organism>
<gene>
    <name evidence="1" type="ORF">HF292_004415</name>
</gene>
<dbReference type="Proteomes" id="UP001196097">
    <property type="component" value="Chromosome"/>
</dbReference>
<evidence type="ECO:0000313" key="1">
    <source>
        <dbReference type="EMBL" id="XRP73899.1"/>
    </source>
</evidence>
<dbReference type="EMBL" id="CP130946">
    <property type="protein sequence ID" value="XRP73899.1"/>
    <property type="molecule type" value="Genomic_DNA"/>
</dbReference>
<name>A0ACD5IMF2_9PROT</name>
<protein>
    <submittedName>
        <fullName evidence="1">N-6 DNA methylase</fullName>
    </submittedName>
</protein>
<reference evidence="1 2" key="1">
    <citation type="journal article" date="2021" name="ISME J.">
        <title>Genomic evolution of the class Acidithiobacillia: deep-branching Proteobacteria living in extreme acidic conditions.</title>
        <authorList>
            <person name="Moya-Beltran A."/>
            <person name="Beard S."/>
            <person name="Rojas-Villalobos C."/>
            <person name="Issotta F."/>
            <person name="Gallardo Y."/>
            <person name="Ulloa R."/>
            <person name="Giaveno A."/>
            <person name="Degli Esposti M."/>
            <person name="Johnson D.B."/>
            <person name="Quatrini R."/>
        </authorList>
    </citation>
    <scope>NUCLEOTIDE SEQUENCE [LARGE SCALE GENOMIC DNA]</scope>
    <source>
        <strain evidence="1 2">CF3</strain>
    </source>
</reference>
<sequence length="898" mass="100346">METKASHSQHLCYILSRFSERYQRYGVSADDALLTGFLILLMVREVNSGAALPSSADELLNLVRAYLSQRQKLAETADSIYPLLNRSHGSMVELAYNCSDIQGTDQEYIETLDWVIDHLSVDAGLYATPREIAELMVKLAKVKDGNVLDPAAGTGGFFRACNAVAKAPVRFVGAELNPKAAFISQLYCELGCTDHLQMRRGSAFHTLADDVRYDYVLSNPPITRINRHEAVYAYADAMQPRRPSGEMSLNFIQLGLSKLKPGGRAAFLVNMGVLYSLGAAREVRAEWLDRGELTAVVALPGKLLPHTSNKCAILLFENSPRKNAIVNFVKADDLYSELKGGRAVLLDDVLNIILERLLQKETTPFSCQVSVDEIRSKDYSLHPDAYVLKEIHEVASRVAERWEKLSDIATIQQGTHNLGNLAKGDTPVICGKHLHEMCEGIFQFEMKDLAKLSGQPVRTAAYDVLLQRLGDKPAAYVVPPEMAGMVIDQTVFFLRFGKLIDPGQVHFIAEFFNSKRGASHIASFCRSTTVQTLTKTVLQEIDVPIADSALKELVLEASKAELALSRELIRAKSLKHQVFEGLGFEKLADSYDQVLFSVKTLENALEQKDKISYKVAHQYPFPIAYLYRNLYTDREWTAIYGRQMKFGEQLLSFLVGVGLSLLANCREKHSYSLSDIAEQIRGALSKGLSPGDWWSLLHSVCERLRQVNDCQLATEFSNAWYKGRGSKLSDFANLTKEAFIQKLNDSKHHRGPSTSDECKVAAKDHQILIDEALFSIEFISQWKFFICDDLKYNALSKKFLCSISLLMGDHPCFEQEILSLNDPLSSNHMYISSGGRMVSLSPFISVSYNSGTKRKEIFSLDKRDKKGGYILKSFDSGSSVSADDEIKETLNQWLESEG</sequence>
<keyword evidence="2" id="KW-1185">Reference proteome</keyword>
<proteinExistence type="predicted"/>